<name>A0A9Q1GBK0_SYNKA</name>
<dbReference type="AlphaFoldDB" id="A0A9Q1GBK0"/>
<reference evidence="3" key="1">
    <citation type="journal article" date="2023" name="Science">
        <title>Genome structures resolve the early diversification of teleost fishes.</title>
        <authorList>
            <person name="Parey E."/>
            <person name="Louis A."/>
            <person name="Montfort J."/>
            <person name="Bouchez O."/>
            <person name="Roques C."/>
            <person name="Iampietro C."/>
            <person name="Lluch J."/>
            <person name="Castinel A."/>
            <person name="Donnadieu C."/>
            <person name="Desvignes T."/>
            <person name="Floi Bucao C."/>
            <person name="Jouanno E."/>
            <person name="Wen M."/>
            <person name="Mejri S."/>
            <person name="Dirks R."/>
            <person name="Jansen H."/>
            <person name="Henkel C."/>
            <person name="Chen W.J."/>
            <person name="Zahm M."/>
            <person name="Cabau C."/>
            <person name="Klopp C."/>
            <person name="Thompson A.W."/>
            <person name="Robinson-Rechavi M."/>
            <person name="Braasch I."/>
            <person name="Lecointre G."/>
            <person name="Bobe J."/>
            <person name="Postlethwait J.H."/>
            <person name="Berthelot C."/>
            <person name="Roest Crollius H."/>
            <person name="Guiguen Y."/>
        </authorList>
    </citation>
    <scope>NUCLEOTIDE SEQUENCE</scope>
    <source>
        <strain evidence="3">WJC10195</strain>
    </source>
</reference>
<dbReference type="PROSITE" id="PS00109">
    <property type="entry name" value="PROTEIN_KINASE_TYR"/>
    <property type="match status" value="1"/>
</dbReference>
<comment type="caution">
    <text evidence="3">The sequence shown here is derived from an EMBL/GenBank/DDBJ whole genome shotgun (WGS) entry which is preliminary data.</text>
</comment>
<dbReference type="OrthoDB" id="9447225at2759"/>
<organism evidence="3 4">
    <name type="scientific">Synaphobranchus kaupii</name>
    <name type="common">Kaup's arrowtooth eel</name>
    <dbReference type="NCBI Taxonomy" id="118154"/>
    <lineage>
        <taxon>Eukaryota</taxon>
        <taxon>Metazoa</taxon>
        <taxon>Chordata</taxon>
        <taxon>Craniata</taxon>
        <taxon>Vertebrata</taxon>
        <taxon>Euteleostomi</taxon>
        <taxon>Actinopterygii</taxon>
        <taxon>Neopterygii</taxon>
        <taxon>Teleostei</taxon>
        <taxon>Anguilliformes</taxon>
        <taxon>Synaphobranchidae</taxon>
        <taxon>Synaphobranchus</taxon>
    </lineage>
</organism>
<accession>A0A9Q1GBK0</accession>
<sequence>MKQTSLPITVSRERVVVITREVPHQSAAGFVQEWAAFHQTHPEAYERRVCFLLLQLCNGLEHLKEHGVTHCDLCLENLLLVPRGHLPDGGCNQNHLPRLLTDHSRLAPEILSATQYRKFDEFQTGILIYELLHQPNPFKMSPRLKERDYHCEDFPPIPSMSLYSAGLQRLAQLLLQLTPPNAFTSRRPSMPCRACCGAHGGNSWSSKGKGLGRAHTTRACSIGWT</sequence>
<evidence type="ECO:0000259" key="2">
    <source>
        <dbReference type="PROSITE" id="PS50011"/>
    </source>
</evidence>
<feature type="domain" description="Protein kinase" evidence="2">
    <location>
        <begin position="1"/>
        <end position="225"/>
    </location>
</feature>
<dbReference type="PROSITE" id="PS50011">
    <property type="entry name" value="PROTEIN_KINASE_DOM"/>
    <property type="match status" value="1"/>
</dbReference>
<gene>
    <name evidence="3" type="ORF">SKAU_G00019330</name>
</gene>
<dbReference type="Pfam" id="PF00069">
    <property type="entry name" value="Pkinase"/>
    <property type="match status" value="1"/>
</dbReference>
<dbReference type="Proteomes" id="UP001152622">
    <property type="component" value="Chromosome 1"/>
</dbReference>
<keyword evidence="4" id="KW-1185">Reference proteome</keyword>
<evidence type="ECO:0000313" key="4">
    <source>
        <dbReference type="Proteomes" id="UP001152622"/>
    </source>
</evidence>
<evidence type="ECO:0000313" key="3">
    <source>
        <dbReference type="EMBL" id="KAJ8381155.1"/>
    </source>
</evidence>
<dbReference type="GO" id="GO:0005524">
    <property type="term" value="F:ATP binding"/>
    <property type="evidence" value="ECO:0007669"/>
    <property type="project" value="InterPro"/>
</dbReference>
<dbReference type="InterPro" id="IPR011009">
    <property type="entry name" value="Kinase-like_dom_sf"/>
</dbReference>
<protein>
    <recommendedName>
        <fullName evidence="2">Protein kinase domain-containing protein</fullName>
    </recommendedName>
</protein>
<dbReference type="SUPFAM" id="SSF56112">
    <property type="entry name" value="Protein kinase-like (PK-like)"/>
    <property type="match status" value="1"/>
</dbReference>
<evidence type="ECO:0000256" key="1">
    <source>
        <dbReference type="ARBA" id="ARBA00038349"/>
    </source>
</evidence>
<dbReference type="Gene3D" id="1.10.510.10">
    <property type="entry name" value="Transferase(Phosphotransferase) domain 1"/>
    <property type="match status" value="1"/>
</dbReference>
<dbReference type="InterPro" id="IPR008266">
    <property type="entry name" value="Tyr_kinase_AS"/>
</dbReference>
<comment type="similarity">
    <text evidence="1">Belongs to the protein kinase superfamily.</text>
</comment>
<dbReference type="InterPro" id="IPR051511">
    <property type="entry name" value="MitoQC_Scaffold_Kinases"/>
</dbReference>
<dbReference type="PANTHER" id="PTHR22972">
    <property type="entry name" value="SERINE/THREONINE PROTEIN KINASE"/>
    <property type="match status" value="1"/>
</dbReference>
<dbReference type="GO" id="GO:0004672">
    <property type="term" value="F:protein kinase activity"/>
    <property type="evidence" value="ECO:0007669"/>
    <property type="project" value="InterPro"/>
</dbReference>
<dbReference type="PANTHER" id="PTHR22972:SF3">
    <property type="entry name" value="INACTIVE TYROSINE-PROTEIN KINASE PRAG1"/>
    <property type="match status" value="1"/>
</dbReference>
<dbReference type="EMBL" id="JAINUF010000001">
    <property type="protein sequence ID" value="KAJ8381155.1"/>
    <property type="molecule type" value="Genomic_DNA"/>
</dbReference>
<proteinExistence type="inferred from homology"/>
<dbReference type="InterPro" id="IPR000719">
    <property type="entry name" value="Prot_kinase_dom"/>
</dbReference>